<evidence type="ECO:0000256" key="3">
    <source>
        <dbReference type="ARBA" id="ARBA00022723"/>
    </source>
</evidence>
<dbReference type="Gene3D" id="1.10.1670.10">
    <property type="entry name" value="Helix-hairpin-Helix base-excision DNA repair enzymes (C-terminal)"/>
    <property type="match status" value="1"/>
</dbReference>
<keyword evidence="3" id="KW-0479">Metal-binding</keyword>
<dbReference type="InterPro" id="IPR011257">
    <property type="entry name" value="DNA_glycosylase"/>
</dbReference>
<dbReference type="CDD" id="cd00056">
    <property type="entry name" value="ENDO3c"/>
    <property type="match status" value="1"/>
</dbReference>
<dbReference type="Proteomes" id="UP000243200">
    <property type="component" value="Chromosome 9"/>
</dbReference>
<organism evidence="12 13">
    <name type="scientific">Plasmodium ovale</name>
    <name type="common">malaria parasite P. ovale</name>
    <dbReference type="NCBI Taxonomy" id="36330"/>
    <lineage>
        <taxon>Eukaryota</taxon>
        <taxon>Sar</taxon>
        <taxon>Alveolata</taxon>
        <taxon>Apicomplexa</taxon>
        <taxon>Aconoidasida</taxon>
        <taxon>Haemosporida</taxon>
        <taxon>Plasmodiidae</taxon>
        <taxon>Plasmodium</taxon>
        <taxon>Plasmodium (Plasmodium)</taxon>
    </lineage>
</organism>
<name>A0A1C3KSQ2_PLAOA</name>
<evidence type="ECO:0000256" key="7">
    <source>
        <dbReference type="ARBA" id="ARBA00023014"/>
    </source>
</evidence>
<dbReference type="GO" id="GO:0051536">
    <property type="term" value="F:iron-sulfur cluster binding"/>
    <property type="evidence" value="ECO:0007669"/>
    <property type="project" value="UniProtKB-KW"/>
</dbReference>
<dbReference type="GO" id="GO:0032357">
    <property type="term" value="F:oxidized purine DNA binding"/>
    <property type="evidence" value="ECO:0007669"/>
    <property type="project" value="TreeGrafter"/>
</dbReference>
<dbReference type="Pfam" id="PF00730">
    <property type="entry name" value="HhH-GPD"/>
    <property type="match status" value="1"/>
</dbReference>
<evidence type="ECO:0000256" key="6">
    <source>
        <dbReference type="ARBA" id="ARBA00023004"/>
    </source>
</evidence>
<dbReference type="AlphaFoldDB" id="A0A1C3KSQ2"/>
<evidence type="ECO:0000256" key="4">
    <source>
        <dbReference type="ARBA" id="ARBA00022763"/>
    </source>
</evidence>
<evidence type="ECO:0000259" key="11">
    <source>
        <dbReference type="SMART" id="SM00478"/>
    </source>
</evidence>
<evidence type="ECO:0000256" key="2">
    <source>
        <dbReference type="ARBA" id="ARBA00008343"/>
    </source>
</evidence>
<evidence type="ECO:0000313" key="12">
    <source>
        <dbReference type="EMBL" id="SBT77172.1"/>
    </source>
</evidence>
<dbReference type="GO" id="GO:0006284">
    <property type="term" value="P:base-excision repair"/>
    <property type="evidence" value="ECO:0007669"/>
    <property type="project" value="InterPro"/>
</dbReference>
<feature type="region of interest" description="Disordered" evidence="10">
    <location>
        <begin position="192"/>
        <end position="211"/>
    </location>
</feature>
<dbReference type="GO" id="GO:0046872">
    <property type="term" value="F:metal ion binding"/>
    <property type="evidence" value="ECO:0007669"/>
    <property type="project" value="UniProtKB-KW"/>
</dbReference>
<accession>A0A1C3KSQ2</accession>
<dbReference type="GO" id="GO:0035485">
    <property type="term" value="F:adenine/guanine mispair binding"/>
    <property type="evidence" value="ECO:0007669"/>
    <property type="project" value="TreeGrafter"/>
</dbReference>
<dbReference type="SMART" id="SM00478">
    <property type="entry name" value="ENDO3c"/>
    <property type="match status" value="1"/>
</dbReference>
<dbReference type="InterPro" id="IPR044298">
    <property type="entry name" value="MIG/MutY"/>
</dbReference>
<keyword evidence="4" id="KW-0227">DNA damage</keyword>
<evidence type="ECO:0000256" key="8">
    <source>
        <dbReference type="ARBA" id="ARBA00023204"/>
    </source>
</evidence>
<dbReference type="EMBL" id="LT594513">
    <property type="protein sequence ID" value="SBT77172.1"/>
    <property type="molecule type" value="Genomic_DNA"/>
</dbReference>
<keyword evidence="7" id="KW-0411">Iron-sulfur</keyword>
<dbReference type="Gene3D" id="1.10.340.30">
    <property type="entry name" value="Hypothetical protein, domain 2"/>
    <property type="match status" value="1"/>
</dbReference>
<sequence length="471" mass="55640">MKRGNFHKFKQAKLELESDENINSAGSIKPIDPCEGDNRVSECDAESEYHYALLRKCGPELKRDLLEWYRKYRRKLPWRNDLPPYTTSVQLHEEGKNSQEDIRRYFRGVDTGKRCVESISNKINEEKKTKVITMMKEEDNFDVPKLKRIKREKANREVNREENRQMNREVSRQMNREVSRQMNRQMNRRMNRRMDDTSNDGNGESSNLVTSYNYKPTNALEEEKVERYLVSDREKLILRGYEVYISEIMLQQTKVNTVLNYYIKWMNRWTNIFELAKSNLDDILIVWKGLGYYHRAKNLHECSKIVVNRYNGIFPKSLKLLKELPGIGDYTSKAICIHLYNRNDICIDTNIIRIFSRITETINYSNSTILQKHCQEVSNILCYDECNYSDLSQALMDLGSSICNNSPQCKQCPINKYCLIYLNKSKKKNNLSNVTHSDHCKLCVKDRNVEIKHVPLAKKKKKKKQKKYALS</sequence>
<dbReference type="PANTHER" id="PTHR42944:SF1">
    <property type="entry name" value="ADENINE DNA GLYCOSYLASE"/>
    <property type="match status" value="1"/>
</dbReference>
<feature type="compositionally biased region" description="Polar residues" evidence="10">
    <location>
        <begin position="199"/>
        <end position="211"/>
    </location>
</feature>
<dbReference type="InterPro" id="IPR003265">
    <property type="entry name" value="HhH-GPD_domain"/>
</dbReference>
<keyword evidence="6" id="KW-0408">Iron</keyword>
<dbReference type="GO" id="GO:0034039">
    <property type="term" value="F:8-oxo-7,8-dihydroguanine DNA N-glycosylase activity"/>
    <property type="evidence" value="ECO:0007669"/>
    <property type="project" value="TreeGrafter"/>
</dbReference>
<dbReference type="SUPFAM" id="SSF48150">
    <property type="entry name" value="DNA-glycosylase"/>
    <property type="match status" value="1"/>
</dbReference>
<dbReference type="OrthoDB" id="10248838at2759"/>
<keyword evidence="5" id="KW-0378">Hydrolase</keyword>
<protein>
    <submittedName>
        <fullName evidence="12">A/G-specific adenine glycosylase, putative</fullName>
    </submittedName>
</protein>
<feature type="domain" description="HhH-GPD" evidence="11">
    <location>
        <begin position="249"/>
        <end position="401"/>
    </location>
</feature>
<dbReference type="GO" id="GO:0005634">
    <property type="term" value="C:nucleus"/>
    <property type="evidence" value="ECO:0007669"/>
    <property type="project" value="TreeGrafter"/>
</dbReference>
<reference evidence="12 13" key="1">
    <citation type="submission" date="2016-06" db="EMBL/GenBank/DDBJ databases">
        <authorList>
            <consortium name="Pathogen Informatics"/>
        </authorList>
    </citation>
    <scope>NUCLEOTIDE SEQUENCE [LARGE SCALE GENOMIC DNA]</scope>
    <source>
        <strain evidence="12">PowCR01</strain>
    </source>
</reference>
<dbReference type="VEuPathDB" id="PlasmoDB:POWCR01_090030700"/>
<dbReference type="GO" id="GO:0000701">
    <property type="term" value="F:purine-specific mismatch base pair DNA N-glycosylase activity"/>
    <property type="evidence" value="ECO:0007669"/>
    <property type="project" value="TreeGrafter"/>
</dbReference>
<gene>
    <name evidence="12" type="primary">PowCR01_090030700</name>
    <name evidence="12" type="ORF">POWCR01_090030700</name>
</gene>
<evidence type="ECO:0000256" key="9">
    <source>
        <dbReference type="ARBA" id="ARBA00023295"/>
    </source>
</evidence>
<dbReference type="InterPro" id="IPR023170">
    <property type="entry name" value="HhH_base_excis_C"/>
</dbReference>
<evidence type="ECO:0000256" key="1">
    <source>
        <dbReference type="ARBA" id="ARBA00001966"/>
    </source>
</evidence>
<evidence type="ECO:0000256" key="5">
    <source>
        <dbReference type="ARBA" id="ARBA00022801"/>
    </source>
</evidence>
<evidence type="ECO:0000256" key="10">
    <source>
        <dbReference type="SAM" id="MobiDB-lite"/>
    </source>
</evidence>
<dbReference type="GO" id="GO:0006298">
    <property type="term" value="P:mismatch repair"/>
    <property type="evidence" value="ECO:0007669"/>
    <property type="project" value="TreeGrafter"/>
</dbReference>
<keyword evidence="9" id="KW-0326">Glycosidase</keyword>
<keyword evidence="8" id="KW-0234">DNA repair</keyword>
<comment type="similarity">
    <text evidence="2">Belongs to the Nth/MutY family.</text>
</comment>
<dbReference type="VEuPathDB" id="PlasmoDB:PocGH01_09035800"/>
<feature type="region of interest" description="Disordered" evidence="10">
    <location>
        <begin position="155"/>
        <end position="177"/>
    </location>
</feature>
<proteinExistence type="inferred from homology"/>
<comment type="cofactor">
    <cofactor evidence="1">
        <name>[4Fe-4S] cluster</name>
        <dbReference type="ChEBI" id="CHEBI:49883"/>
    </cofactor>
</comment>
<evidence type="ECO:0000313" key="13">
    <source>
        <dbReference type="Proteomes" id="UP000243200"/>
    </source>
</evidence>
<dbReference type="PANTHER" id="PTHR42944">
    <property type="entry name" value="ADENINE DNA GLYCOSYLASE"/>
    <property type="match status" value="1"/>
</dbReference>